<dbReference type="GO" id="GO:0042026">
    <property type="term" value="P:protein refolding"/>
    <property type="evidence" value="ECO:0007669"/>
    <property type="project" value="TreeGrafter"/>
</dbReference>
<dbReference type="SMART" id="SM00271">
    <property type="entry name" value="DnaJ"/>
    <property type="match status" value="1"/>
</dbReference>
<dbReference type="Gramene" id="PRQ25487">
    <property type="protein sequence ID" value="PRQ25487"/>
    <property type="gene ID" value="RchiOBHm_Chr6g0284191"/>
</dbReference>
<dbReference type="PANTHER" id="PTHR43096">
    <property type="entry name" value="DNAJ HOMOLOG 1, MITOCHONDRIAL-RELATED"/>
    <property type="match status" value="1"/>
</dbReference>
<evidence type="ECO:0000259" key="8">
    <source>
        <dbReference type="PROSITE" id="PS50076"/>
    </source>
</evidence>
<sequence length="442" mass="47753">MAGFNGVRIVHWLARRSLSSKTLLNPTPSSSIYSRLLGGGAYRTFNTGLCNNHRVLGNHNVCSKNWFLGAAHANSTTVRSIHGTASVAARDYYDALGVSKTANASEIKKAYYGLAKKLHPDTNKDDPDAEKKFQEVQKAYEVLKDEEKRREYDEYGHDAFEERGNGNGNGFPGGFGSPFEDFFGRQGGGQDVNVILEISFMEAVKGCAKTVQFRAAVSCEACSGTGAPPGTKRESCKGCGGLGMTSMQTALGRMHMPCTQCRGTGKTFPILCNSCNGKRVLNGTKSVKLDIMPGIDSNETMRVFSNGGADPDGNQPGDLYVTIKVREDPVFRRQGANIHVDAVLSISQAILGGTIKVPTLTGDVLLKVSPATQPGQKVVLKKKGIKTRNSYSLGDQYVHFNVSIPTNLSQRQREIIQEFSKEASSKEEQEGVHDKRAAAGAS</sequence>
<organism evidence="10 11">
    <name type="scientific">Rosa chinensis</name>
    <name type="common">China rose</name>
    <dbReference type="NCBI Taxonomy" id="74649"/>
    <lineage>
        <taxon>Eukaryota</taxon>
        <taxon>Viridiplantae</taxon>
        <taxon>Streptophyta</taxon>
        <taxon>Embryophyta</taxon>
        <taxon>Tracheophyta</taxon>
        <taxon>Spermatophyta</taxon>
        <taxon>Magnoliopsida</taxon>
        <taxon>eudicotyledons</taxon>
        <taxon>Gunneridae</taxon>
        <taxon>Pentapetalae</taxon>
        <taxon>rosids</taxon>
        <taxon>fabids</taxon>
        <taxon>Rosales</taxon>
        <taxon>Rosaceae</taxon>
        <taxon>Rosoideae</taxon>
        <taxon>Rosoideae incertae sedis</taxon>
        <taxon>Rosa</taxon>
    </lineage>
</organism>
<accession>A0A2P6PU73</accession>
<dbReference type="Pfam" id="PF00226">
    <property type="entry name" value="DnaJ"/>
    <property type="match status" value="1"/>
</dbReference>
<keyword evidence="5" id="KW-0143">Chaperone</keyword>
<evidence type="ECO:0000259" key="9">
    <source>
        <dbReference type="PROSITE" id="PS51188"/>
    </source>
</evidence>
<keyword evidence="11" id="KW-1185">Reference proteome</keyword>
<evidence type="ECO:0000256" key="1">
    <source>
        <dbReference type="ARBA" id="ARBA00022723"/>
    </source>
</evidence>
<dbReference type="Proteomes" id="UP000238479">
    <property type="component" value="Chromosome 6"/>
</dbReference>
<dbReference type="GO" id="GO:0005524">
    <property type="term" value="F:ATP binding"/>
    <property type="evidence" value="ECO:0007669"/>
    <property type="project" value="InterPro"/>
</dbReference>
<evidence type="ECO:0000256" key="4">
    <source>
        <dbReference type="ARBA" id="ARBA00022833"/>
    </source>
</evidence>
<gene>
    <name evidence="10" type="ORF">RchiOBHm_Chr6g0284191</name>
</gene>
<dbReference type="EMBL" id="PDCK01000044">
    <property type="protein sequence ID" value="PRQ25487.1"/>
    <property type="molecule type" value="Genomic_DNA"/>
</dbReference>
<dbReference type="CDD" id="cd06257">
    <property type="entry name" value="DnaJ"/>
    <property type="match status" value="1"/>
</dbReference>
<dbReference type="InterPro" id="IPR001623">
    <property type="entry name" value="DnaJ_domain"/>
</dbReference>
<dbReference type="PANTHER" id="PTHR43096:SF52">
    <property type="entry name" value="DNAJ HOMOLOG 1, MITOCHONDRIAL-RELATED"/>
    <property type="match status" value="1"/>
</dbReference>
<dbReference type="PROSITE" id="PS51188">
    <property type="entry name" value="ZF_CR"/>
    <property type="match status" value="1"/>
</dbReference>
<dbReference type="OrthoDB" id="10256793at2759"/>
<evidence type="ECO:0000256" key="7">
    <source>
        <dbReference type="SAM" id="MobiDB-lite"/>
    </source>
</evidence>
<dbReference type="PROSITE" id="PS50076">
    <property type="entry name" value="DNAJ_2"/>
    <property type="match status" value="1"/>
</dbReference>
<dbReference type="GO" id="GO:0008270">
    <property type="term" value="F:zinc ion binding"/>
    <property type="evidence" value="ECO:0007669"/>
    <property type="project" value="UniProtKB-KW"/>
</dbReference>
<evidence type="ECO:0000256" key="5">
    <source>
        <dbReference type="ARBA" id="ARBA00023186"/>
    </source>
</evidence>
<feature type="domain" description="J" evidence="8">
    <location>
        <begin position="91"/>
        <end position="156"/>
    </location>
</feature>
<dbReference type="AlphaFoldDB" id="A0A2P6PU73"/>
<dbReference type="PROSITE" id="PS00636">
    <property type="entry name" value="DNAJ_1"/>
    <property type="match status" value="1"/>
</dbReference>
<dbReference type="Gene3D" id="2.60.260.20">
    <property type="entry name" value="Urease metallochaperone UreE, N-terminal domain"/>
    <property type="match status" value="2"/>
</dbReference>
<dbReference type="OMA" id="NENCEAA"/>
<dbReference type="Gene3D" id="1.10.287.110">
    <property type="entry name" value="DnaJ domain"/>
    <property type="match status" value="1"/>
</dbReference>
<dbReference type="InterPro" id="IPR018253">
    <property type="entry name" value="DnaJ_domain_CS"/>
</dbReference>
<name>A0A2P6PU73_ROSCH</name>
<feature type="domain" description="CR-type" evidence="9">
    <location>
        <begin position="206"/>
        <end position="284"/>
    </location>
</feature>
<dbReference type="InterPro" id="IPR002939">
    <property type="entry name" value="DnaJ_C"/>
</dbReference>
<dbReference type="SUPFAM" id="SSF46565">
    <property type="entry name" value="Chaperone J-domain"/>
    <property type="match status" value="1"/>
</dbReference>
<dbReference type="CDD" id="cd10719">
    <property type="entry name" value="DnaJ_zf"/>
    <property type="match status" value="1"/>
</dbReference>
<proteinExistence type="inferred from homology"/>
<dbReference type="PRINTS" id="PR00625">
    <property type="entry name" value="JDOMAIN"/>
</dbReference>
<comment type="caution">
    <text evidence="10">The sequence shown here is derived from an EMBL/GenBank/DDBJ whole genome shotgun (WGS) entry which is preliminary data.</text>
</comment>
<dbReference type="Gene3D" id="2.10.230.10">
    <property type="entry name" value="Heat shock protein DnaJ, cysteine-rich domain"/>
    <property type="match status" value="1"/>
</dbReference>
<dbReference type="CDD" id="cd10747">
    <property type="entry name" value="DnaJ_C"/>
    <property type="match status" value="1"/>
</dbReference>
<keyword evidence="4 6" id="KW-0862">Zinc</keyword>
<dbReference type="InterPro" id="IPR012724">
    <property type="entry name" value="DnaJ"/>
</dbReference>
<feature type="zinc finger region" description="CR-type" evidence="6">
    <location>
        <begin position="206"/>
        <end position="284"/>
    </location>
</feature>
<dbReference type="GO" id="GO:0051082">
    <property type="term" value="F:unfolded protein binding"/>
    <property type="evidence" value="ECO:0007669"/>
    <property type="project" value="InterPro"/>
</dbReference>
<evidence type="ECO:0000256" key="3">
    <source>
        <dbReference type="ARBA" id="ARBA00022771"/>
    </source>
</evidence>
<dbReference type="NCBIfam" id="NF008035">
    <property type="entry name" value="PRK10767.1"/>
    <property type="match status" value="1"/>
</dbReference>
<evidence type="ECO:0000313" key="11">
    <source>
        <dbReference type="Proteomes" id="UP000238479"/>
    </source>
</evidence>
<evidence type="ECO:0000313" key="10">
    <source>
        <dbReference type="EMBL" id="PRQ25487.1"/>
    </source>
</evidence>
<dbReference type="GO" id="GO:0031072">
    <property type="term" value="F:heat shock protein binding"/>
    <property type="evidence" value="ECO:0007669"/>
    <property type="project" value="InterPro"/>
</dbReference>
<feature type="region of interest" description="Disordered" evidence="7">
    <location>
        <begin position="420"/>
        <end position="442"/>
    </location>
</feature>
<protein>
    <submittedName>
        <fullName evidence="10">Putative chaperone DnaJ</fullName>
    </submittedName>
</protein>
<keyword evidence="1 6" id="KW-0479">Metal-binding</keyword>
<dbReference type="GO" id="GO:0009408">
    <property type="term" value="P:response to heat"/>
    <property type="evidence" value="ECO:0007669"/>
    <property type="project" value="InterPro"/>
</dbReference>
<evidence type="ECO:0000256" key="6">
    <source>
        <dbReference type="PROSITE-ProRule" id="PRU00546"/>
    </source>
</evidence>
<dbReference type="GO" id="GO:0005737">
    <property type="term" value="C:cytoplasm"/>
    <property type="evidence" value="ECO:0007669"/>
    <property type="project" value="TreeGrafter"/>
</dbReference>
<dbReference type="InterPro" id="IPR001305">
    <property type="entry name" value="HSP_DnaJ_Cys-rich_dom"/>
</dbReference>
<dbReference type="SUPFAM" id="SSF49493">
    <property type="entry name" value="HSP40/DnaJ peptide-binding domain"/>
    <property type="match status" value="2"/>
</dbReference>
<dbReference type="FunFam" id="2.60.260.20:FF:000005">
    <property type="entry name" value="Chaperone protein dnaJ 1, mitochondrial"/>
    <property type="match status" value="1"/>
</dbReference>
<evidence type="ECO:0000256" key="2">
    <source>
        <dbReference type="ARBA" id="ARBA00022737"/>
    </source>
</evidence>
<dbReference type="InterPro" id="IPR008971">
    <property type="entry name" value="HSP40/DnaJ_pept-bd"/>
</dbReference>
<dbReference type="SUPFAM" id="SSF57938">
    <property type="entry name" value="DnaJ/Hsp40 cysteine-rich domain"/>
    <property type="match status" value="1"/>
</dbReference>
<dbReference type="InterPro" id="IPR036869">
    <property type="entry name" value="J_dom_sf"/>
</dbReference>
<keyword evidence="2" id="KW-0677">Repeat</keyword>
<dbReference type="Pfam" id="PF00684">
    <property type="entry name" value="DnaJ_CXXCXGXG"/>
    <property type="match status" value="1"/>
</dbReference>
<dbReference type="Pfam" id="PF01556">
    <property type="entry name" value="DnaJ_C"/>
    <property type="match status" value="1"/>
</dbReference>
<dbReference type="InterPro" id="IPR036410">
    <property type="entry name" value="HSP_DnaJ_Cys-rich_dom_sf"/>
</dbReference>
<dbReference type="HAMAP" id="MF_01152">
    <property type="entry name" value="DnaJ"/>
    <property type="match status" value="1"/>
</dbReference>
<reference evidence="10 11" key="1">
    <citation type="journal article" date="2018" name="Nat. Genet.">
        <title>The Rosa genome provides new insights in the design of modern roses.</title>
        <authorList>
            <person name="Bendahmane M."/>
        </authorList>
    </citation>
    <scope>NUCLEOTIDE SEQUENCE [LARGE SCALE GENOMIC DNA]</scope>
    <source>
        <strain evidence="11">cv. Old Blush</strain>
    </source>
</reference>
<dbReference type="STRING" id="74649.A0A2P6PU73"/>
<keyword evidence="3 6" id="KW-0863">Zinc-finger</keyword>